<dbReference type="SUPFAM" id="SSF109998">
    <property type="entry name" value="Triger factor/SurA peptide-binding domain-like"/>
    <property type="match status" value="1"/>
</dbReference>
<evidence type="ECO:0000259" key="7">
    <source>
        <dbReference type="PROSITE" id="PS50198"/>
    </source>
</evidence>
<dbReference type="PANTHER" id="PTHR47245:SF1">
    <property type="entry name" value="FOLDASE PROTEIN PRSA"/>
    <property type="match status" value="1"/>
</dbReference>
<dbReference type="RefSeq" id="WP_219874674.1">
    <property type="nucleotide sequence ID" value="NZ_JAHZIJ010000024.1"/>
</dbReference>
<dbReference type="InterPro" id="IPR000297">
    <property type="entry name" value="PPIase_PpiC"/>
</dbReference>
<evidence type="ECO:0000256" key="2">
    <source>
        <dbReference type="ARBA" id="ARBA00013194"/>
    </source>
</evidence>
<dbReference type="Proteomes" id="UP000812277">
    <property type="component" value="Unassembled WGS sequence"/>
</dbReference>
<reference evidence="8 9" key="1">
    <citation type="submission" date="2021-07" db="EMBL/GenBank/DDBJ databases">
        <title>Paenibacillus radiodurans sp. nov., isolated from the southeastern edge of Tengger Desert.</title>
        <authorList>
            <person name="Zhang G."/>
        </authorList>
    </citation>
    <scope>NUCLEOTIDE SEQUENCE [LARGE SCALE GENOMIC DNA]</scope>
    <source>
        <strain evidence="8 9">DT7-4</strain>
    </source>
</reference>
<evidence type="ECO:0000256" key="3">
    <source>
        <dbReference type="ARBA" id="ARBA00022729"/>
    </source>
</evidence>
<gene>
    <name evidence="8" type="ORF">K0T92_22160</name>
</gene>
<dbReference type="Pfam" id="PF00639">
    <property type="entry name" value="Rotamase"/>
    <property type="match status" value="1"/>
</dbReference>
<evidence type="ECO:0000313" key="8">
    <source>
        <dbReference type="EMBL" id="MBW7477428.1"/>
    </source>
</evidence>
<protein>
    <recommendedName>
        <fullName evidence="2">peptidylprolyl isomerase</fullName>
        <ecNumber evidence="2">5.2.1.8</ecNumber>
    </recommendedName>
</protein>
<dbReference type="GO" id="GO:0016853">
    <property type="term" value="F:isomerase activity"/>
    <property type="evidence" value="ECO:0007669"/>
    <property type="project" value="UniProtKB-KW"/>
</dbReference>
<sequence length="317" mass="35233">MMKKDQVLRGVVLLQAVCMIVLAVVVVTQVMAASEPMAPPVDEKDEGTDQASVADGIAATVGSEQITSAALIGQLRRQYGDSVLRTLMVRAAIRLEAEAYSLSISTEELGEELTNAMSGYEDEEHFYEAMKQQLALTPEAIEEDIQYRLLLEKIAIRSIDVTDSEVEDYIESNPEEFQPRTQYRLSWIVARNKRDAEDILQMLDAGEDFALLARTYSLDELTAYSGGDLGMIDGDDPFLDEAILDAASQLEPGAWSVPIKIDEGQAIIYLAEKRVTEQLDERRLREAARKQLALSQAQPLQQVEEELLSKYGAKIVQ</sequence>
<dbReference type="PROSITE" id="PS50198">
    <property type="entry name" value="PPIC_PPIASE_2"/>
    <property type="match status" value="1"/>
</dbReference>
<dbReference type="EMBL" id="JAHZIJ010000024">
    <property type="protein sequence ID" value="MBW7477428.1"/>
    <property type="molecule type" value="Genomic_DNA"/>
</dbReference>
<comment type="caution">
    <text evidence="8">The sequence shown here is derived from an EMBL/GenBank/DDBJ whole genome shotgun (WGS) entry which is preliminary data.</text>
</comment>
<dbReference type="EC" id="5.2.1.8" evidence="2"/>
<keyword evidence="4 6" id="KW-0697">Rotamase</keyword>
<feature type="domain" description="PpiC" evidence="7">
    <location>
        <begin position="180"/>
        <end position="272"/>
    </location>
</feature>
<comment type="catalytic activity">
    <reaction evidence="1">
        <text>[protein]-peptidylproline (omega=180) = [protein]-peptidylproline (omega=0)</text>
        <dbReference type="Rhea" id="RHEA:16237"/>
        <dbReference type="Rhea" id="RHEA-COMP:10747"/>
        <dbReference type="Rhea" id="RHEA-COMP:10748"/>
        <dbReference type="ChEBI" id="CHEBI:83833"/>
        <dbReference type="ChEBI" id="CHEBI:83834"/>
        <dbReference type="EC" id="5.2.1.8"/>
    </reaction>
</comment>
<name>A0ABS7DE30_9BACL</name>
<dbReference type="Gene3D" id="3.10.50.40">
    <property type="match status" value="1"/>
</dbReference>
<organism evidence="8 9">
    <name type="scientific">Paenibacillus oenotherae</name>
    <dbReference type="NCBI Taxonomy" id="1435645"/>
    <lineage>
        <taxon>Bacteria</taxon>
        <taxon>Bacillati</taxon>
        <taxon>Bacillota</taxon>
        <taxon>Bacilli</taxon>
        <taxon>Bacillales</taxon>
        <taxon>Paenibacillaceae</taxon>
        <taxon>Paenibacillus</taxon>
    </lineage>
</organism>
<keyword evidence="5 6" id="KW-0413">Isomerase</keyword>
<evidence type="ECO:0000313" key="9">
    <source>
        <dbReference type="Proteomes" id="UP000812277"/>
    </source>
</evidence>
<evidence type="ECO:0000256" key="1">
    <source>
        <dbReference type="ARBA" id="ARBA00000971"/>
    </source>
</evidence>
<keyword evidence="3" id="KW-0732">Signal</keyword>
<proteinExistence type="predicted"/>
<dbReference type="PANTHER" id="PTHR47245">
    <property type="entry name" value="PEPTIDYLPROLYL ISOMERASE"/>
    <property type="match status" value="1"/>
</dbReference>
<dbReference type="InterPro" id="IPR050245">
    <property type="entry name" value="PrsA_foldase"/>
</dbReference>
<evidence type="ECO:0000256" key="5">
    <source>
        <dbReference type="ARBA" id="ARBA00023235"/>
    </source>
</evidence>
<evidence type="ECO:0000256" key="6">
    <source>
        <dbReference type="PROSITE-ProRule" id="PRU00278"/>
    </source>
</evidence>
<evidence type="ECO:0000256" key="4">
    <source>
        <dbReference type="ARBA" id="ARBA00023110"/>
    </source>
</evidence>
<dbReference type="SUPFAM" id="SSF54534">
    <property type="entry name" value="FKBP-like"/>
    <property type="match status" value="1"/>
</dbReference>
<dbReference type="InterPro" id="IPR027304">
    <property type="entry name" value="Trigger_fact/SurA_dom_sf"/>
</dbReference>
<keyword evidence="9" id="KW-1185">Reference proteome</keyword>
<dbReference type="InterPro" id="IPR046357">
    <property type="entry name" value="PPIase_dom_sf"/>
</dbReference>
<accession>A0ABS7DE30</accession>
<dbReference type="PROSITE" id="PS01096">
    <property type="entry name" value="PPIC_PPIASE_1"/>
    <property type="match status" value="1"/>
</dbReference>
<dbReference type="InterPro" id="IPR023058">
    <property type="entry name" value="PPIase_PpiC_CS"/>
</dbReference>